<dbReference type="EMBL" id="DXAZ01000136">
    <property type="protein sequence ID" value="HIZ71742.1"/>
    <property type="molecule type" value="Genomic_DNA"/>
</dbReference>
<keyword evidence="1" id="KW-0472">Membrane</keyword>
<evidence type="ECO:0000256" key="2">
    <source>
        <dbReference type="SAM" id="SignalP"/>
    </source>
</evidence>
<proteinExistence type="predicted"/>
<keyword evidence="1" id="KW-0812">Transmembrane</keyword>
<accession>A0A9D2G3W7</accession>
<organism evidence="4 5">
    <name type="scientific">Candidatus Atopostipes pullistercoris</name>
    <dbReference type="NCBI Taxonomy" id="2838467"/>
    <lineage>
        <taxon>Bacteria</taxon>
        <taxon>Bacillati</taxon>
        <taxon>Bacillota</taxon>
        <taxon>Bacilli</taxon>
        <taxon>Lactobacillales</taxon>
        <taxon>Carnobacteriaceae</taxon>
        <taxon>Atopostipes</taxon>
    </lineage>
</organism>
<reference evidence="4" key="2">
    <citation type="submission" date="2021-04" db="EMBL/GenBank/DDBJ databases">
        <authorList>
            <person name="Gilroy R."/>
        </authorList>
    </citation>
    <scope>NUCLEOTIDE SEQUENCE</scope>
    <source>
        <strain evidence="4">CHK169-4300</strain>
    </source>
</reference>
<feature type="domain" description="DUF6199" evidence="3">
    <location>
        <begin position="161"/>
        <end position="216"/>
    </location>
</feature>
<comment type="caution">
    <text evidence="4">The sequence shown here is derived from an EMBL/GenBank/DDBJ whole genome shotgun (WGS) entry which is preliminary data.</text>
</comment>
<evidence type="ECO:0000313" key="5">
    <source>
        <dbReference type="Proteomes" id="UP000824106"/>
    </source>
</evidence>
<dbReference type="Proteomes" id="UP000824106">
    <property type="component" value="Unassembled WGS sequence"/>
</dbReference>
<feature type="signal peptide" evidence="2">
    <location>
        <begin position="1"/>
        <end position="20"/>
    </location>
</feature>
<evidence type="ECO:0000256" key="1">
    <source>
        <dbReference type="SAM" id="Phobius"/>
    </source>
</evidence>
<feature type="chain" id="PRO_5039446163" description="DUF6199 domain-containing protein" evidence="2">
    <location>
        <begin position="21"/>
        <end position="222"/>
    </location>
</feature>
<dbReference type="PROSITE" id="PS51257">
    <property type="entry name" value="PROKAR_LIPOPROTEIN"/>
    <property type="match status" value="1"/>
</dbReference>
<dbReference type="InterPro" id="IPR045679">
    <property type="entry name" value="DUF6199"/>
</dbReference>
<gene>
    <name evidence="4" type="ORF">H9808_08290</name>
</gene>
<evidence type="ECO:0000259" key="3">
    <source>
        <dbReference type="Pfam" id="PF19701"/>
    </source>
</evidence>
<feature type="transmembrane region" description="Helical" evidence="1">
    <location>
        <begin position="192"/>
        <end position="218"/>
    </location>
</feature>
<dbReference type="Pfam" id="PF19701">
    <property type="entry name" value="DUF6199"/>
    <property type="match status" value="1"/>
</dbReference>
<reference evidence="4" key="1">
    <citation type="journal article" date="2021" name="PeerJ">
        <title>Extensive microbial diversity within the chicken gut microbiome revealed by metagenomics and culture.</title>
        <authorList>
            <person name="Gilroy R."/>
            <person name="Ravi A."/>
            <person name="Getino M."/>
            <person name="Pursley I."/>
            <person name="Horton D.L."/>
            <person name="Alikhan N.F."/>
            <person name="Baker D."/>
            <person name="Gharbi K."/>
            <person name="Hall N."/>
            <person name="Watson M."/>
            <person name="Adriaenssens E.M."/>
            <person name="Foster-Nyarko E."/>
            <person name="Jarju S."/>
            <person name="Secka A."/>
            <person name="Antonio M."/>
            <person name="Oren A."/>
            <person name="Chaudhuri R.R."/>
            <person name="La Ragione R."/>
            <person name="Hildebrand F."/>
            <person name="Pallen M.J."/>
        </authorList>
    </citation>
    <scope>NUCLEOTIDE SEQUENCE</scope>
    <source>
        <strain evidence="4">CHK169-4300</strain>
    </source>
</reference>
<evidence type="ECO:0000313" key="4">
    <source>
        <dbReference type="EMBL" id="HIZ71742.1"/>
    </source>
</evidence>
<protein>
    <recommendedName>
        <fullName evidence="3">DUF6199 domain-containing protein</fullName>
    </recommendedName>
</protein>
<sequence>MKRFYILIPLLFLLFLSGCADQVRVTWIDDPLIEEANKERFKELDDYFNEKYPEKNPSEMSQDEYYEEWRNLDPAFQHLNIHKNRAPGNLSSEIDLKNQTYTYKEKTYDYQIEGDEIILAEPDFPLDKETIPKLIQKAEQEYQEDKTYNRNLLLKTIWLPILFVVIGILSIKRPDWIWFLEDGHKYKDAEPSNFALGLNIFRGVIGIVLALAYLYFILRSMR</sequence>
<keyword evidence="2" id="KW-0732">Signal</keyword>
<feature type="transmembrane region" description="Helical" evidence="1">
    <location>
        <begin position="152"/>
        <end position="171"/>
    </location>
</feature>
<name>A0A9D2G3W7_9LACT</name>
<dbReference type="AlphaFoldDB" id="A0A9D2G3W7"/>
<keyword evidence="1" id="KW-1133">Transmembrane helix</keyword>